<evidence type="ECO:0000313" key="4">
    <source>
        <dbReference type="Proteomes" id="UP000276133"/>
    </source>
</evidence>
<feature type="non-terminal residue" evidence="3">
    <location>
        <position position="1"/>
    </location>
</feature>
<evidence type="ECO:0000313" key="3">
    <source>
        <dbReference type="EMBL" id="RMZ93113.1"/>
    </source>
</evidence>
<sequence>SIIEDPSEAGNSFQLNVEGNDSVTPKPKRRGRPAGSKNKKKTPVSIEWEVSQSRVMRIRTNDPIGPSNRVGRNLGDQLELIESVSTDEPPNPNISRAIRDRIRREIETPEQIADRLTRNFERERNIRAKETPEQTLERQPVQAQLQRERRANETNDVLNVRLNNEASSIRIRRANETPVQTANRKRKDAERQKNKRANETPAQRAERLQKNRDYYARQKANETPQQRMDRLGLNHEQRREQRHNLATHMLWSIPRHTVVVTDDQ</sequence>
<feature type="region of interest" description="Disordered" evidence="1">
    <location>
        <begin position="123"/>
        <end position="210"/>
    </location>
</feature>
<organism evidence="3 4">
    <name type="scientific">Brachionus plicatilis</name>
    <name type="common">Marine rotifer</name>
    <name type="synonym">Brachionus muelleri</name>
    <dbReference type="NCBI Taxonomy" id="10195"/>
    <lineage>
        <taxon>Eukaryota</taxon>
        <taxon>Metazoa</taxon>
        <taxon>Spiralia</taxon>
        <taxon>Gnathifera</taxon>
        <taxon>Rotifera</taxon>
        <taxon>Eurotatoria</taxon>
        <taxon>Monogononta</taxon>
        <taxon>Pseudotrocha</taxon>
        <taxon>Ploima</taxon>
        <taxon>Brachionidae</taxon>
        <taxon>Brachionus</taxon>
    </lineage>
</organism>
<feature type="non-terminal residue" evidence="3">
    <location>
        <position position="264"/>
    </location>
</feature>
<feature type="compositionally biased region" description="Polar residues" evidence="1">
    <location>
        <begin position="154"/>
        <end position="167"/>
    </location>
</feature>
<dbReference type="EMBL" id="REGN01014062">
    <property type="protein sequence ID" value="RMZ93113.1"/>
    <property type="molecule type" value="Genomic_DNA"/>
</dbReference>
<feature type="compositionally biased region" description="Basic and acidic residues" evidence="1">
    <location>
        <begin position="187"/>
        <end position="210"/>
    </location>
</feature>
<evidence type="ECO:0000259" key="2">
    <source>
        <dbReference type="Pfam" id="PF21107"/>
    </source>
</evidence>
<feature type="domain" description="STPR" evidence="2">
    <location>
        <begin position="160"/>
        <end position="230"/>
    </location>
</feature>
<reference evidence="3 4" key="1">
    <citation type="journal article" date="2018" name="Sci. Rep.">
        <title>Genomic signatures of local adaptation to the degree of environmental predictability in rotifers.</title>
        <authorList>
            <person name="Franch-Gras L."/>
            <person name="Hahn C."/>
            <person name="Garcia-Roger E.M."/>
            <person name="Carmona M.J."/>
            <person name="Serra M."/>
            <person name="Gomez A."/>
        </authorList>
    </citation>
    <scope>NUCLEOTIDE SEQUENCE [LARGE SCALE GENOMIC DNA]</scope>
    <source>
        <strain evidence="3">HYR1</strain>
    </source>
</reference>
<gene>
    <name evidence="3" type="ORF">BpHYR1_037220</name>
</gene>
<feature type="compositionally biased region" description="Polar residues" evidence="1">
    <location>
        <begin position="9"/>
        <end position="23"/>
    </location>
</feature>
<protein>
    <submittedName>
        <fullName evidence="3">G-box-binding factor isoform X2</fullName>
    </submittedName>
</protein>
<feature type="compositionally biased region" description="Basic residues" evidence="1">
    <location>
        <begin position="26"/>
        <end position="42"/>
    </location>
</feature>
<dbReference type="InterPro" id="IPR048998">
    <property type="entry name" value="STPR"/>
</dbReference>
<evidence type="ECO:0000256" key="1">
    <source>
        <dbReference type="SAM" id="MobiDB-lite"/>
    </source>
</evidence>
<feature type="region of interest" description="Disordered" evidence="1">
    <location>
        <begin position="1"/>
        <end position="45"/>
    </location>
</feature>
<accession>A0A3M7P271</accession>
<dbReference type="Proteomes" id="UP000276133">
    <property type="component" value="Unassembled WGS sequence"/>
</dbReference>
<keyword evidence="4" id="KW-1185">Reference proteome</keyword>
<dbReference type="AlphaFoldDB" id="A0A3M7P271"/>
<comment type="caution">
    <text evidence="3">The sequence shown here is derived from an EMBL/GenBank/DDBJ whole genome shotgun (WGS) entry which is preliminary data.</text>
</comment>
<proteinExistence type="predicted"/>
<name>A0A3M7P271_BRAPC</name>
<feature type="compositionally biased region" description="Basic and acidic residues" evidence="1">
    <location>
        <begin position="123"/>
        <end position="136"/>
    </location>
</feature>
<dbReference type="Pfam" id="PF21107">
    <property type="entry name" value="STPRs"/>
    <property type="match status" value="1"/>
</dbReference>
<dbReference type="OrthoDB" id="10057854at2759"/>